<protein>
    <recommendedName>
        <fullName evidence="6">BRCT domain-containing protein</fullName>
    </recommendedName>
</protein>
<feature type="region of interest" description="Disordered" evidence="1">
    <location>
        <begin position="109"/>
        <end position="128"/>
    </location>
</feature>
<feature type="compositionally biased region" description="Basic and acidic residues" evidence="1">
    <location>
        <begin position="394"/>
        <end position="404"/>
    </location>
</feature>
<proteinExistence type="predicted"/>
<dbReference type="InterPro" id="IPR001357">
    <property type="entry name" value="BRCT_dom"/>
</dbReference>
<name>A0AAI9EDV3_9PEZI</name>
<organism evidence="4 5">
    <name type="scientific">Lecanosticta acicola</name>
    <dbReference type="NCBI Taxonomy" id="111012"/>
    <lineage>
        <taxon>Eukaryota</taxon>
        <taxon>Fungi</taxon>
        <taxon>Dikarya</taxon>
        <taxon>Ascomycota</taxon>
        <taxon>Pezizomycotina</taxon>
        <taxon>Dothideomycetes</taxon>
        <taxon>Dothideomycetidae</taxon>
        <taxon>Mycosphaerellales</taxon>
        <taxon>Mycosphaerellaceae</taxon>
        <taxon>Lecanosticta</taxon>
    </lineage>
</organism>
<evidence type="ECO:0000256" key="1">
    <source>
        <dbReference type="SAM" id="MobiDB-lite"/>
    </source>
</evidence>
<evidence type="ECO:0008006" key="6">
    <source>
        <dbReference type="Google" id="ProtNLM"/>
    </source>
</evidence>
<feature type="compositionally biased region" description="Basic and acidic residues" evidence="1">
    <location>
        <begin position="109"/>
        <end position="126"/>
    </location>
</feature>
<dbReference type="InterPro" id="IPR036930">
    <property type="entry name" value="WGR_dom_sf"/>
</dbReference>
<dbReference type="PROSITE" id="PS50172">
    <property type="entry name" value="BRCT"/>
    <property type="match status" value="1"/>
</dbReference>
<feature type="region of interest" description="Disordered" evidence="1">
    <location>
        <begin position="309"/>
        <end position="328"/>
    </location>
</feature>
<evidence type="ECO:0000259" key="2">
    <source>
        <dbReference type="PROSITE" id="PS50172"/>
    </source>
</evidence>
<feature type="domain" description="BRCT" evidence="2">
    <location>
        <begin position="1"/>
        <end position="100"/>
    </location>
</feature>
<evidence type="ECO:0000259" key="3">
    <source>
        <dbReference type="PROSITE" id="PS51977"/>
    </source>
</evidence>
<comment type="caution">
    <text evidence="4">The sequence shown here is derived from an EMBL/GenBank/DDBJ whole genome shotgun (WGS) entry which is preliminary data.</text>
</comment>
<feature type="compositionally biased region" description="Basic and acidic residues" evidence="1">
    <location>
        <begin position="457"/>
        <end position="466"/>
    </location>
</feature>
<evidence type="ECO:0000313" key="4">
    <source>
        <dbReference type="EMBL" id="CAK4032455.1"/>
    </source>
</evidence>
<dbReference type="InterPro" id="IPR036420">
    <property type="entry name" value="BRCT_dom_sf"/>
</dbReference>
<dbReference type="AlphaFoldDB" id="A0AAI9EDV3"/>
<sequence length="511" mass="57799">MVHTALKSCCITTLGHWKPEFSGENIKRWVAEASGKVTTTPTDSTTHAVITTKIWNQKGAELQEILRRKAQGQDIHIVDFPWLEDSLSKKAKLAEHKYCYEKRARDLAKGAEKQAEKDRRDMEKLNRATQPKTVSGMLAQEYLGHTEQYVDEKEKRRALEKARAEEISRKEREEEKRKAFEVQRDQAQFRAVAEVFKRGVKKARNELLSDNHHIYVDSTGFYYDVVLTRVNPYNKEETEVQELTLQIFESNNEPHTYAFNAKCTGTALIQNNVIAALGSTYSTAFRAFKKVFKEHTQFEWDNRFRAAEEREKAGRERRPKQGQRVEFKDMPFLYHPPTYGPLGEVPEKTLAQMAAEAIQKAWSEKKNQSGASKKYVRSGDIGARSVNSRNSSGDSEHDPAEDLQRLEEEVEAEALANALDAPFAAKQNASQSGPGASDELPEDTALGKRKGAPGEPNEDRSTDKRAKTATVEDLYPFEFGPDDGAQDDSTLFDFFDDPTPDYGLGEAFPSS</sequence>
<dbReference type="EMBL" id="CAVMBE010000064">
    <property type="protein sequence ID" value="CAK4032455.1"/>
    <property type="molecule type" value="Genomic_DNA"/>
</dbReference>
<dbReference type="Gene3D" id="3.40.50.10190">
    <property type="entry name" value="BRCT domain"/>
    <property type="match status" value="1"/>
</dbReference>
<feature type="region of interest" description="Disordered" evidence="1">
    <location>
        <begin position="425"/>
        <end position="511"/>
    </location>
</feature>
<evidence type="ECO:0000313" key="5">
    <source>
        <dbReference type="Proteomes" id="UP001296104"/>
    </source>
</evidence>
<keyword evidence="5" id="KW-1185">Reference proteome</keyword>
<gene>
    <name evidence="4" type="ORF">LECACI_7A007613</name>
</gene>
<dbReference type="SUPFAM" id="SSF142921">
    <property type="entry name" value="WGR domain-like"/>
    <property type="match status" value="1"/>
</dbReference>
<reference evidence="4" key="1">
    <citation type="submission" date="2023-11" db="EMBL/GenBank/DDBJ databases">
        <authorList>
            <person name="Alioto T."/>
            <person name="Alioto T."/>
            <person name="Gomez Garrido J."/>
        </authorList>
    </citation>
    <scope>NUCLEOTIDE SEQUENCE</scope>
</reference>
<feature type="domain" description="WGR" evidence="3">
    <location>
        <begin position="211"/>
        <end position="316"/>
    </location>
</feature>
<dbReference type="InterPro" id="IPR008893">
    <property type="entry name" value="WGR_domain"/>
</dbReference>
<dbReference type="Proteomes" id="UP001296104">
    <property type="component" value="Unassembled WGS sequence"/>
</dbReference>
<dbReference type="SUPFAM" id="SSF52113">
    <property type="entry name" value="BRCT domain"/>
    <property type="match status" value="1"/>
</dbReference>
<accession>A0AAI9EDV3</accession>
<dbReference type="PROSITE" id="PS51977">
    <property type="entry name" value="WGR"/>
    <property type="match status" value="1"/>
</dbReference>
<feature type="region of interest" description="Disordered" evidence="1">
    <location>
        <begin position="362"/>
        <end position="404"/>
    </location>
</feature>